<proteinExistence type="predicted"/>
<dbReference type="Proteomes" id="UP000663841">
    <property type="component" value="Unassembled WGS sequence"/>
</dbReference>
<dbReference type="EMBL" id="CAJMWW010000017">
    <property type="protein sequence ID" value="CAE6400607.1"/>
    <property type="molecule type" value="Genomic_DNA"/>
</dbReference>
<protein>
    <recommendedName>
        <fullName evidence="3">Laminin domain protein</fullName>
    </recommendedName>
</protein>
<dbReference type="AlphaFoldDB" id="A0A8H2WTZ9"/>
<comment type="caution">
    <text evidence="1">The sequence shown here is derived from an EMBL/GenBank/DDBJ whole genome shotgun (WGS) entry which is preliminary data.</text>
</comment>
<dbReference type="SUPFAM" id="SSF58104">
    <property type="entry name" value="Methyl-accepting chemotaxis protein (MCP) signaling domain"/>
    <property type="match status" value="1"/>
</dbReference>
<organism evidence="1 2">
    <name type="scientific">Rhizoctonia solani</name>
    <dbReference type="NCBI Taxonomy" id="456999"/>
    <lineage>
        <taxon>Eukaryota</taxon>
        <taxon>Fungi</taxon>
        <taxon>Dikarya</taxon>
        <taxon>Basidiomycota</taxon>
        <taxon>Agaricomycotina</taxon>
        <taxon>Agaricomycetes</taxon>
        <taxon>Cantharellales</taxon>
        <taxon>Ceratobasidiaceae</taxon>
        <taxon>Rhizoctonia</taxon>
    </lineage>
</organism>
<reference evidence="1" key="1">
    <citation type="submission" date="2021-01" db="EMBL/GenBank/DDBJ databases">
        <authorList>
            <person name="Kaushik A."/>
        </authorList>
    </citation>
    <scope>NUCLEOTIDE SEQUENCE</scope>
    <source>
        <strain evidence="1">AG3-T5</strain>
    </source>
</reference>
<sequence>MSGYLTNQVLSPPDLPPYLECVYKPKPIVGEPSDDEVIGIHAVIQVASKVVDVQGMGDPLLVFRLSEHLFNVQMTRYRSRYLRAILPENTTYTPPTLPAHLSVNLEPVTGVPSAEAIIKVQNAIRGYQQFSNVSSMFDPRVNMDLSQHLFDLQMARYTQMANESSSPTAAQPQETMVPTSLAQVAGRMVEVEDTLSATNNAGTGATTAIPPQASQSAPSIDIRELLERSNQLAARFNQLLERSNELAARPVQPTEQPNSPTEGFNQALERISQLIEHACRPAERSNQLAERFNQLFDRFNQLAEQSNQSAQGANKLLEQIIPSSAADYRHAAQTNKPAERLGDILRNINGVLVGIQHAIVRNNRGNSVRALDCLVNDRGETLAANPKIFGRTFAWFNDNLPGPPDVHRLPVVINGATQFTLIPDLWLGLHLRFYGLGDELRQKGHSDLERGKEKEARELLSKYLSSCLG</sequence>
<evidence type="ECO:0000313" key="1">
    <source>
        <dbReference type="EMBL" id="CAE6400607.1"/>
    </source>
</evidence>
<name>A0A8H2WTZ9_9AGAM</name>
<accession>A0A8H2WTZ9</accession>
<evidence type="ECO:0008006" key="3">
    <source>
        <dbReference type="Google" id="ProtNLM"/>
    </source>
</evidence>
<evidence type="ECO:0000313" key="2">
    <source>
        <dbReference type="Proteomes" id="UP000663841"/>
    </source>
</evidence>
<gene>
    <name evidence="1" type="ORF">RDB_LOCUS6930</name>
</gene>